<sequence>MQRPKKMWGVNVTLFVLGSFLAVTGLINAWVLPHGYEAKGSVLVDIRHALTGLHEWAGILFIIAVGIHLVLHSTYIRKNMETFGWIRWIKP</sequence>
<dbReference type="EMBL" id="FMUX01000010">
    <property type="protein sequence ID" value="SCY48866.1"/>
    <property type="molecule type" value="Genomic_DNA"/>
</dbReference>
<organism evidence="3 4">
    <name type="scientific">Desulfoluna spongiiphila</name>
    <dbReference type="NCBI Taxonomy" id="419481"/>
    <lineage>
        <taxon>Bacteria</taxon>
        <taxon>Pseudomonadati</taxon>
        <taxon>Thermodesulfobacteriota</taxon>
        <taxon>Desulfobacteria</taxon>
        <taxon>Desulfobacterales</taxon>
        <taxon>Desulfolunaceae</taxon>
        <taxon>Desulfoluna</taxon>
    </lineage>
</organism>
<gene>
    <name evidence="3" type="ORF">SAMN05216233_11061</name>
</gene>
<evidence type="ECO:0000256" key="1">
    <source>
        <dbReference type="SAM" id="Phobius"/>
    </source>
</evidence>
<keyword evidence="4" id="KW-1185">Reference proteome</keyword>
<evidence type="ECO:0000313" key="3">
    <source>
        <dbReference type="EMBL" id="SCY48866.1"/>
    </source>
</evidence>
<reference evidence="3 4" key="1">
    <citation type="submission" date="2016-10" db="EMBL/GenBank/DDBJ databases">
        <authorList>
            <person name="de Groot N.N."/>
        </authorList>
    </citation>
    <scope>NUCLEOTIDE SEQUENCE [LARGE SCALE GENOMIC DNA]</scope>
    <source>
        <strain evidence="3 4">AA1</strain>
    </source>
</reference>
<keyword evidence="1" id="KW-1133">Transmembrane helix</keyword>
<dbReference type="InterPro" id="IPR025517">
    <property type="entry name" value="DUF4405"/>
</dbReference>
<accession>A0A1G5GB58</accession>
<feature type="transmembrane region" description="Helical" evidence="1">
    <location>
        <begin position="53"/>
        <end position="71"/>
    </location>
</feature>
<keyword evidence="1" id="KW-0472">Membrane</keyword>
<protein>
    <recommendedName>
        <fullName evidence="2">Flavinylation-associated cytochrome domain-containing protein</fullName>
    </recommendedName>
</protein>
<dbReference type="Proteomes" id="UP000198870">
    <property type="component" value="Unassembled WGS sequence"/>
</dbReference>
<proteinExistence type="predicted"/>
<evidence type="ECO:0000259" key="2">
    <source>
        <dbReference type="Pfam" id="PF14358"/>
    </source>
</evidence>
<dbReference type="Pfam" id="PF14358">
    <property type="entry name" value="DUF4405"/>
    <property type="match status" value="1"/>
</dbReference>
<keyword evidence="1" id="KW-0812">Transmembrane</keyword>
<dbReference type="OrthoDB" id="5422419at2"/>
<evidence type="ECO:0000313" key="4">
    <source>
        <dbReference type="Proteomes" id="UP000198870"/>
    </source>
</evidence>
<dbReference type="AlphaFoldDB" id="A0A1G5GB58"/>
<feature type="domain" description="Flavinylation-associated cytochrome" evidence="2">
    <location>
        <begin position="10"/>
        <end position="72"/>
    </location>
</feature>
<dbReference type="RefSeq" id="WP_092211342.1">
    <property type="nucleotide sequence ID" value="NZ_FMUX01000010.1"/>
</dbReference>
<name>A0A1G5GB58_9BACT</name>